<organism evidence="2 3">
    <name type="scientific">SAR86 cluster bacterium</name>
    <dbReference type="NCBI Taxonomy" id="2030880"/>
    <lineage>
        <taxon>Bacteria</taxon>
        <taxon>Pseudomonadati</taxon>
        <taxon>Pseudomonadota</taxon>
        <taxon>Gammaproteobacteria</taxon>
        <taxon>SAR86 cluster</taxon>
    </lineage>
</organism>
<dbReference type="InterPro" id="IPR052907">
    <property type="entry name" value="Beta-lactamase/esterase"/>
</dbReference>
<dbReference type="GO" id="GO:0016787">
    <property type="term" value="F:hydrolase activity"/>
    <property type="evidence" value="ECO:0007669"/>
    <property type="project" value="UniProtKB-KW"/>
</dbReference>
<dbReference type="AlphaFoldDB" id="A0A368C1P6"/>
<dbReference type="SUPFAM" id="SSF56601">
    <property type="entry name" value="beta-lactamase/transpeptidase-like"/>
    <property type="match status" value="1"/>
</dbReference>
<gene>
    <name evidence="2" type="ORF">DBW92_04025</name>
</gene>
<dbReference type="PANTHER" id="PTHR43319">
    <property type="entry name" value="BETA-LACTAMASE-RELATED"/>
    <property type="match status" value="1"/>
</dbReference>
<name>A0A368C1P6_9GAMM</name>
<dbReference type="PANTHER" id="PTHR43319:SF3">
    <property type="entry name" value="BETA-LACTAMASE-RELATED DOMAIN-CONTAINING PROTEIN"/>
    <property type="match status" value="1"/>
</dbReference>
<keyword evidence="2" id="KW-0378">Hydrolase</keyword>
<proteinExistence type="predicted"/>
<feature type="domain" description="Beta-lactamase-related" evidence="1">
    <location>
        <begin position="29"/>
        <end position="387"/>
    </location>
</feature>
<sequence>MSKASGHCDPKFSAISDIFSSAIESKFETGAAVAIEYKGEMVVDMYGGHKDAQRTKSWDKDTMVNVFSVTKGVTATCVARLIDQGKLDVNKKVTDYWPEYGCNGKEDTKVSDFLCHRSNNFGFQDGMPNGSWQDWDLFTKILEQQQPFKEPGSSQGYHALTMGWLVGEIIKRVDGRDTGTYFQEEIADPLNIDFKIGLQEDDFARCADMLMLDTSDGKSPLEMIKYVPNIFLSKPLRNMKESIKGGDFKIAFQSRDDDDKNYVNEADWRKAQIPSANGHGTARGLAKLYGILSTGCEREGYRIMKSETLDYATKVFSAGPDSVLFGTNITFGLGYELGKEMTLIGNLSPRFQNSMFGHAGVGGAVAFGDASKEIGFAFICNEMHPYKSLYKSANDLTKALYDYLG</sequence>
<evidence type="ECO:0000313" key="3">
    <source>
        <dbReference type="Proteomes" id="UP000252915"/>
    </source>
</evidence>
<protein>
    <submittedName>
        <fullName evidence="2">Class A beta-lactamase-related serine hydrolase</fullName>
    </submittedName>
</protein>
<reference evidence="2 3" key="1">
    <citation type="journal article" date="2018" name="Microbiome">
        <title>Fine metagenomic profile of the Mediterranean stratified and mixed water columns revealed by assembly and recruitment.</title>
        <authorList>
            <person name="Haro-Moreno J.M."/>
            <person name="Lopez-Perez M."/>
            <person name="De La Torre J.R."/>
            <person name="Picazo A."/>
            <person name="Camacho A."/>
            <person name="Rodriguez-Valera F."/>
        </authorList>
    </citation>
    <scope>NUCLEOTIDE SEQUENCE [LARGE SCALE GENOMIC DNA]</scope>
    <source>
        <strain evidence="2">MED-G78</strain>
    </source>
</reference>
<dbReference type="InterPro" id="IPR012338">
    <property type="entry name" value="Beta-lactam/transpept-like"/>
</dbReference>
<dbReference type="Pfam" id="PF00144">
    <property type="entry name" value="Beta-lactamase"/>
    <property type="match status" value="1"/>
</dbReference>
<dbReference type="InterPro" id="IPR001466">
    <property type="entry name" value="Beta-lactam-related"/>
</dbReference>
<dbReference type="EMBL" id="QOPI01000025">
    <property type="protein sequence ID" value="RCL43295.1"/>
    <property type="molecule type" value="Genomic_DNA"/>
</dbReference>
<evidence type="ECO:0000313" key="2">
    <source>
        <dbReference type="EMBL" id="RCL43295.1"/>
    </source>
</evidence>
<dbReference type="Proteomes" id="UP000252915">
    <property type="component" value="Unassembled WGS sequence"/>
</dbReference>
<accession>A0A368C1P6</accession>
<evidence type="ECO:0000259" key="1">
    <source>
        <dbReference type="Pfam" id="PF00144"/>
    </source>
</evidence>
<dbReference type="Gene3D" id="3.40.710.10">
    <property type="entry name" value="DD-peptidase/beta-lactamase superfamily"/>
    <property type="match status" value="1"/>
</dbReference>
<comment type="caution">
    <text evidence="2">The sequence shown here is derived from an EMBL/GenBank/DDBJ whole genome shotgun (WGS) entry which is preliminary data.</text>
</comment>